<evidence type="ECO:0000313" key="1">
    <source>
        <dbReference type="EMBL" id="KAI8017610.1"/>
    </source>
</evidence>
<name>A0ACC0HYQ8_9ERIC</name>
<protein>
    <submittedName>
        <fullName evidence="1">Leucoanthocyanidin reductase</fullName>
    </submittedName>
</protein>
<comment type="caution">
    <text evidence="1">The sequence shown here is derived from an EMBL/GenBank/DDBJ whole genome shotgun (WGS) entry which is preliminary data.</text>
</comment>
<keyword evidence="2" id="KW-1185">Reference proteome</keyword>
<dbReference type="Proteomes" id="UP001060215">
    <property type="component" value="Chromosome 2"/>
</dbReference>
<dbReference type="EMBL" id="CM045759">
    <property type="protein sequence ID" value="KAI8017610.1"/>
    <property type="molecule type" value="Genomic_DNA"/>
</dbReference>
<organism evidence="1 2">
    <name type="scientific">Camellia lanceoleosa</name>
    <dbReference type="NCBI Taxonomy" id="1840588"/>
    <lineage>
        <taxon>Eukaryota</taxon>
        <taxon>Viridiplantae</taxon>
        <taxon>Streptophyta</taxon>
        <taxon>Embryophyta</taxon>
        <taxon>Tracheophyta</taxon>
        <taxon>Spermatophyta</taxon>
        <taxon>Magnoliopsida</taxon>
        <taxon>eudicotyledons</taxon>
        <taxon>Gunneridae</taxon>
        <taxon>Pentapetalae</taxon>
        <taxon>asterids</taxon>
        <taxon>Ericales</taxon>
        <taxon>Theaceae</taxon>
        <taxon>Camellia</taxon>
    </lineage>
</organism>
<evidence type="ECO:0000313" key="2">
    <source>
        <dbReference type="Proteomes" id="UP001060215"/>
    </source>
</evidence>
<sequence length="494" mass="53929">MRTSCSSLYNPLPLPPPPPPPQQLFNSRFSTIFATSLTKTSLSLSLSLKGKGVKDTKTNLTDRQTKPQKKKSMTVAAEVAAVGGTMIVGSTGFIGRFVAEACLDSGRPTFLLVRSFHHSATLSSLRHKGALLIPGSINDQDLMEKVLREHKIEVVISAVGGESILDQLVLIHAIKSVGTVKRFLPSEFGHDIDRADPVEPGLAMYKEKRMVRRAIEEAGIPYTYICCNSIAAWPYHDNTHPADVIPPLDRFHIYGDGSVKAYFVSGNDIGKFTIKSIDDDRTVNKSVHFQPKCNLLNMNELASLWEKKLGHTLPRVTITEDDLLAAAEKMCIPESIVASFTHDIFIKGCQINYALDKPTDVEVMSLYPDASFRTIDECFDDFLAKISVASVVVDKRASEDAIFSPNAPTVVDKVTIKNTTFSPVVVGRKASEDTIFSPNAPMGVDKVTTKDKRANEDTNFSPNAPIVVDKAAAEDTIFPPNNGTEALAITTTCS</sequence>
<proteinExistence type="predicted"/>
<accession>A0ACC0HYQ8</accession>
<gene>
    <name evidence="1" type="ORF">LOK49_LG04G01753</name>
</gene>
<reference evidence="1 2" key="1">
    <citation type="journal article" date="2022" name="Plant J.">
        <title>Chromosome-level genome of Camellia lanceoleosa provides a valuable resource for understanding genome evolution and self-incompatibility.</title>
        <authorList>
            <person name="Gong W."/>
            <person name="Xiao S."/>
            <person name="Wang L."/>
            <person name="Liao Z."/>
            <person name="Chang Y."/>
            <person name="Mo W."/>
            <person name="Hu G."/>
            <person name="Li W."/>
            <person name="Zhao G."/>
            <person name="Zhu H."/>
            <person name="Hu X."/>
            <person name="Ji K."/>
            <person name="Xiang X."/>
            <person name="Song Q."/>
            <person name="Yuan D."/>
            <person name="Jin S."/>
            <person name="Zhang L."/>
        </authorList>
    </citation>
    <scope>NUCLEOTIDE SEQUENCE [LARGE SCALE GENOMIC DNA]</scope>
    <source>
        <strain evidence="1">SQ_2022a</strain>
    </source>
</reference>